<protein>
    <recommendedName>
        <fullName evidence="14">ATP synthase subunit c</fullName>
    </recommendedName>
    <alternativeName>
        <fullName evidence="14">ATP synthase F(0) sector subunit c</fullName>
    </alternativeName>
    <alternativeName>
        <fullName evidence="14">F-type ATPase subunit c</fullName>
        <shortName evidence="14">F-ATPase subunit c</shortName>
    </alternativeName>
    <alternativeName>
        <fullName evidence="14">Lipid-binding protein</fullName>
    </alternativeName>
</protein>
<keyword evidence="10 14" id="KW-0446">Lipid-binding</keyword>
<dbReference type="PANTHER" id="PTHR10031">
    <property type="entry name" value="ATP SYNTHASE LIPID-BINDING PROTEIN, MITOCHONDRIAL"/>
    <property type="match status" value="1"/>
</dbReference>
<dbReference type="Proteomes" id="UP000521676">
    <property type="component" value="Unassembled WGS sequence"/>
</dbReference>
<comment type="similarity">
    <text evidence="2 14">Belongs to the ATPase C chain family.</text>
</comment>
<reference evidence="17" key="2">
    <citation type="journal article" date="2024" name="Nature">
        <title>Anoxygenic phototroph of the Chloroflexota uses a type I reaction centre.</title>
        <authorList>
            <person name="Tsuji J.M."/>
            <person name="Shaw N.A."/>
            <person name="Nagashima S."/>
            <person name="Venkiteswaran J.J."/>
            <person name="Schiff S.L."/>
            <person name="Watanabe T."/>
            <person name="Fukui M."/>
            <person name="Hanada S."/>
            <person name="Tank M."/>
            <person name="Neufeld J.D."/>
        </authorList>
    </citation>
    <scope>NUCLEOTIDE SEQUENCE</scope>
    <source>
        <strain evidence="17">L227-S17</strain>
    </source>
</reference>
<comment type="subcellular location">
    <subcellularLocation>
        <location evidence="1 14">Cell membrane</location>
        <topology evidence="1 14">Multi-pass membrane protein</topology>
    </subcellularLocation>
</comment>
<dbReference type="FunFam" id="1.20.20.10:FF:000002">
    <property type="entry name" value="ATP synthase subunit c"/>
    <property type="match status" value="1"/>
</dbReference>
<organism evidence="16 18">
    <name type="scientific">Candidatus Chlorohelix allophototropha</name>
    <dbReference type="NCBI Taxonomy" id="3003348"/>
    <lineage>
        <taxon>Bacteria</taxon>
        <taxon>Bacillati</taxon>
        <taxon>Chloroflexota</taxon>
        <taxon>Chloroflexia</taxon>
        <taxon>Candidatus Chloroheliales</taxon>
        <taxon>Candidatus Chloroheliaceae</taxon>
        <taxon>Candidatus Chlorohelix</taxon>
    </lineage>
</organism>
<dbReference type="RefSeq" id="WP_341470072.1">
    <property type="nucleotide sequence ID" value="NZ_CP128400.1"/>
</dbReference>
<name>A0A8T7M7W9_9CHLR</name>
<evidence type="ECO:0000313" key="17">
    <source>
        <dbReference type="EMBL" id="WJW68166.1"/>
    </source>
</evidence>
<dbReference type="InterPro" id="IPR000454">
    <property type="entry name" value="ATP_synth_F0_csu"/>
</dbReference>
<dbReference type="Pfam" id="PF00137">
    <property type="entry name" value="ATP-synt_C"/>
    <property type="match status" value="1"/>
</dbReference>
<dbReference type="InterPro" id="IPR002379">
    <property type="entry name" value="ATPase_proteolipid_c-like_dom"/>
</dbReference>
<evidence type="ECO:0000256" key="8">
    <source>
        <dbReference type="ARBA" id="ARBA00022989"/>
    </source>
</evidence>
<dbReference type="NCBIfam" id="TIGR01260">
    <property type="entry name" value="ATP_synt_c"/>
    <property type="match status" value="1"/>
</dbReference>
<evidence type="ECO:0000256" key="9">
    <source>
        <dbReference type="ARBA" id="ARBA00023065"/>
    </source>
</evidence>
<keyword evidence="9 14" id="KW-0406">Ion transport</keyword>
<dbReference type="InterPro" id="IPR005953">
    <property type="entry name" value="ATP_synth_csu_bac/chlpt"/>
</dbReference>
<dbReference type="GO" id="GO:0033177">
    <property type="term" value="C:proton-transporting two-sector ATPase complex, proton-transporting domain"/>
    <property type="evidence" value="ECO:0007669"/>
    <property type="project" value="InterPro"/>
</dbReference>
<evidence type="ECO:0000256" key="6">
    <source>
        <dbReference type="ARBA" id="ARBA00022692"/>
    </source>
</evidence>
<dbReference type="Gene3D" id="1.20.20.10">
    <property type="entry name" value="F1F0 ATP synthase subunit C"/>
    <property type="match status" value="1"/>
</dbReference>
<evidence type="ECO:0000256" key="11">
    <source>
        <dbReference type="ARBA" id="ARBA00023136"/>
    </source>
</evidence>
<evidence type="ECO:0000256" key="2">
    <source>
        <dbReference type="ARBA" id="ARBA00006704"/>
    </source>
</evidence>
<keyword evidence="19" id="KW-1185">Reference proteome</keyword>
<keyword evidence="7 14" id="KW-0375">Hydrogen ion transport</keyword>
<dbReference type="InterPro" id="IPR038662">
    <property type="entry name" value="ATP_synth_F0_csu_sf"/>
</dbReference>
<dbReference type="PRINTS" id="PR00124">
    <property type="entry name" value="ATPASEC"/>
</dbReference>
<sequence>MKELAAGIAMGAGAIGPGIGIGIAVSGAMQAIGRNPEAAGIIRINMIIGVAFSEAVAIYALLIALLLIFVAQRGA</sequence>
<evidence type="ECO:0000313" key="18">
    <source>
        <dbReference type="Proteomes" id="UP000521676"/>
    </source>
</evidence>
<dbReference type="SUPFAM" id="SSF81333">
    <property type="entry name" value="F1F0 ATP synthase subunit C"/>
    <property type="match status" value="1"/>
</dbReference>
<keyword evidence="6 14" id="KW-0812">Transmembrane</keyword>
<evidence type="ECO:0000256" key="12">
    <source>
        <dbReference type="ARBA" id="ARBA00023310"/>
    </source>
</evidence>
<dbReference type="InterPro" id="IPR035921">
    <property type="entry name" value="F/V-ATP_Csub_sf"/>
</dbReference>
<evidence type="ECO:0000256" key="14">
    <source>
        <dbReference type="HAMAP-Rule" id="MF_01396"/>
    </source>
</evidence>
<dbReference type="GO" id="GO:0045259">
    <property type="term" value="C:proton-transporting ATP synthase complex"/>
    <property type="evidence" value="ECO:0007669"/>
    <property type="project" value="UniProtKB-KW"/>
</dbReference>
<evidence type="ECO:0000256" key="5">
    <source>
        <dbReference type="ARBA" id="ARBA00022547"/>
    </source>
</evidence>
<keyword evidence="4 14" id="KW-1003">Cell membrane</keyword>
<feature type="transmembrane region" description="Helical" evidence="14">
    <location>
        <begin position="6"/>
        <end position="32"/>
    </location>
</feature>
<dbReference type="InterPro" id="IPR020537">
    <property type="entry name" value="ATP_synth_F0_csu_DDCD_BS"/>
</dbReference>
<proteinExistence type="inferred from homology"/>
<keyword evidence="3 14" id="KW-0813">Transport</keyword>
<keyword evidence="11 14" id="KW-0472">Membrane</keyword>
<dbReference type="Proteomes" id="UP001431572">
    <property type="component" value="Chromosome 2"/>
</dbReference>
<comment type="function">
    <text evidence="14">Key component of the F(0) channel; it plays a direct role in translocation across the membrane. A homomeric c-ring of between 10-14 subunits forms the central stalk rotor element with the F(1) delta and epsilon subunits.</text>
</comment>
<dbReference type="PANTHER" id="PTHR10031:SF0">
    <property type="entry name" value="ATPASE PROTEIN 9"/>
    <property type="match status" value="1"/>
</dbReference>
<evidence type="ECO:0000256" key="3">
    <source>
        <dbReference type="ARBA" id="ARBA00022448"/>
    </source>
</evidence>
<evidence type="ECO:0000256" key="13">
    <source>
        <dbReference type="ARBA" id="ARBA00025198"/>
    </source>
</evidence>
<dbReference type="GO" id="GO:0008289">
    <property type="term" value="F:lipid binding"/>
    <property type="evidence" value="ECO:0007669"/>
    <property type="project" value="UniProtKB-KW"/>
</dbReference>
<keyword evidence="5 14" id="KW-0138">CF(0)</keyword>
<feature type="transmembrane region" description="Helical" evidence="14">
    <location>
        <begin position="44"/>
        <end position="71"/>
    </location>
</feature>
<dbReference type="PROSITE" id="PS00605">
    <property type="entry name" value="ATPASE_C"/>
    <property type="match status" value="1"/>
</dbReference>
<evidence type="ECO:0000259" key="15">
    <source>
        <dbReference type="Pfam" id="PF00137"/>
    </source>
</evidence>
<feature type="domain" description="V-ATPase proteolipid subunit C-like" evidence="15">
    <location>
        <begin position="4"/>
        <end position="67"/>
    </location>
</feature>
<keyword evidence="8 14" id="KW-1133">Transmembrane helix</keyword>
<accession>A0A8T7M7W9</accession>
<reference evidence="16 18" key="1">
    <citation type="submission" date="2020-06" db="EMBL/GenBank/DDBJ databases">
        <title>Anoxygenic phototrophic Chloroflexota member uses a Type I reaction center.</title>
        <authorList>
            <person name="Tsuji J.M."/>
            <person name="Shaw N.A."/>
            <person name="Nagashima S."/>
            <person name="Venkiteswaran J."/>
            <person name="Schiff S.L."/>
            <person name="Hanada S."/>
            <person name="Tank M."/>
            <person name="Neufeld J.D."/>
        </authorList>
    </citation>
    <scope>NUCLEOTIDE SEQUENCE [LARGE SCALE GENOMIC DNA]</scope>
    <source>
        <strain evidence="16">L227-S17</strain>
    </source>
</reference>
<evidence type="ECO:0000256" key="7">
    <source>
        <dbReference type="ARBA" id="ARBA00022781"/>
    </source>
</evidence>
<evidence type="ECO:0000256" key="10">
    <source>
        <dbReference type="ARBA" id="ARBA00023121"/>
    </source>
</evidence>
<evidence type="ECO:0000256" key="4">
    <source>
        <dbReference type="ARBA" id="ARBA00022475"/>
    </source>
</evidence>
<dbReference type="EMBL" id="CP128400">
    <property type="protein sequence ID" value="WJW68166.1"/>
    <property type="molecule type" value="Genomic_DNA"/>
</dbReference>
<evidence type="ECO:0000313" key="16">
    <source>
        <dbReference type="EMBL" id="NWJ48230.1"/>
    </source>
</evidence>
<evidence type="ECO:0000313" key="19">
    <source>
        <dbReference type="Proteomes" id="UP001431572"/>
    </source>
</evidence>
<dbReference type="GO" id="GO:0046933">
    <property type="term" value="F:proton-transporting ATP synthase activity, rotational mechanism"/>
    <property type="evidence" value="ECO:0007669"/>
    <property type="project" value="UniProtKB-UniRule"/>
</dbReference>
<dbReference type="EMBL" id="JACATZ010000003">
    <property type="protein sequence ID" value="NWJ48230.1"/>
    <property type="molecule type" value="Genomic_DNA"/>
</dbReference>
<evidence type="ECO:0000256" key="1">
    <source>
        <dbReference type="ARBA" id="ARBA00004651"/>
    </source>
</evidence>
<dbReference type="AlphaFoldDB" id="A0A8T7M7W9"/>
<feature type="site" description="Reversibly protonated during proton transport" evidence="14">
    <location>
        <position position="54"/>
    </location>
</feature>
<gene>
    <name evidence="14 16" type="primary">atpE</name>
    <name evidence="16" type="ORF">HXX08_20435</name>
    <name evidence="17" type="ORF">OZ401_003770</name>
</gene>
<keyword evidence="12 14" id="KW-0066">ATP synthesis</keyword>
<dbReference type="GO" id="GO:0005886">
    <property type="term" value="C:plasma membrane"/>
    <property type="evidence" value="ECO:0007669"/>
    <property type="project" value="UniProtKB-SubCell"/>
</dbReference>
<dbReference type="HAMAP" id="MF_01396">
    <property type="entry name" value="ATP_synth_c_bact"/>
    <property type="match status" value="1"/>
</dbReference>
<comment type="function">
    <text evidence="13 14">F(1)F(0) ATP synthase produces ATP from ADP in the presence of a proton or sodium gradient. F-type ATPases consist of two structural domains, F(1) containing the extramembraneous catalytic core and F(0) containing the membrane proton channel, linked together by a central stalk and a peripheral stalk. During catalysis, ATP synthesis in the catalytic domain of F(1) is coupled via a rotary mechanism of the central stalk subunits to proton translocation.</text>
</comment>